<feature type="domain" description="Acyltransferase 3" evidence="2">
    <location>
        <begin position="18"/>
        <end position="350"/>
    </location>
</feature>
<name>A0A7Z7B8W2_9BURK</name>
<dbReference type="PANTHER" id="PTHR37312:SF1">
    <property type="entry name" value="MEMBRANE-BOUND ACYLTRANSFERASE YKRP-RELATED"/>
    <property type="match status" value="1"/>
</dbReference>
<dbReference type="InterPro" id="IPR052734">
    <property type="entry name" value="Nod_factor_acetyltransferase"/>
</dbReference>
<dbReference type="AlphaFoldDB" id="A0A7Z7B8W2"/>
<evidence type="ECO:0000313" key="3">
    <source>
        <dbReference type="EMBL" id="SDI07374.1"/>
    </source>
</evidence>
<gene>
    <name evidence="3" type="ORF">SAMN04487926_111247</name>
</gene>
<evidence type="ECO:0000259" key="2">
    <source>
        <dbReference type="Pfam" id="PF01757"/>
    </source>
</evidence>
<evidence type="ECO:0000313" key="4">
    <source>
        <dbReference type="Proteomes" id="UP000198900"/>
    </source>
</evidence>
<evidence type="ECO:0000256" key="1">
    <source>
        <dbReference type="SAM" id="Phobius"/>
    </source>
</evidence>
<feature type="transmembrane region" description="Helical" evidence="1">
    <location>
        <begin position="43"/>
        <end position="60"/>
    </location>
</feature>
<dbReference type="PANTHER" id="PTHR37312">
    <property type="entry name" value="MEMBRANE-BOUND ACYLTRANSFERASE YKRP-RELATED"/>
    <property type="match status" value="1"/>
</dbReference>
<dbReference type="RefSeq" id="WP_091780651.1">
    <property type="nucleotide sequence ID" value="NZ_FNDI01000011.1"/>
</dbReference>
<feature type="transmembrane region" description="Helical" evidence="1">
    <location>
        <begin position="81"/>
        <end position="104"/>
    </location>
</feature>
<comment type="caution">
    <text evidence="3">The sequence shown here is derived from an EMBL/GenBank/DDBJ whole genome shotgun (WGS) entry which is preliminary data.</text>
</comment>
<dbReference type="Pfam" id="PF01757">
    <property type="entry name" value="Acyl_transf_3"/>
    <property type="match status" value="1"/>
</dbReference>
<dbReference type="InterPro" id="IPR002656">
    <property type="entry name" value="Acyl_transf_3_dom"/>
</dbReference>
<keyword evidence="1" id="KW-0472">Membrane</keyword>
<dbReference type="EMBL" id="FNDI01000011">
    <property type="protein sequence ID" value="SDI07374.1"/>
    <property type="molecule type" value="Genomic_DNA"/>
</dbReference>
<dbReference type="GO" id="GO:0016747">
    <property type="term" value="F:acyltransferase activity, transferring groups other than amino-acyl groups"/>
    <property type="evidence" value="ECO:0007669"/>
    <property type="project" value="InterPro"/>
</dbReference>
<dbReference type="Proteomes" id="UP000198900">
    <property type="component" value="Unassembled WGS sequence"/>
</dbReference>
<feature type="transmembrane region" description="Helical" evidence="1">
    <location>
        <begin position="255"/>
        <end position="272"/>
    </location>
</feature>
<keyword evidence="4" id="KW-1185">Reference proteome</keyword>
<feature type="transmembrane region" description="Helical" evidence="1">
    <location>
        <begin position="190"/>
        <end position="210"/>
    </location>
</feature>
<sequence length="371" mass="41727">MIDAQETGAGSIVKDTKISIAKGIGMLLVVAGHCRGAVTFDPFLPYTFHIPLFFFITGYLTRDDHMRSPGDFVLRRVRSILVPYVTYFIGFGIVSSLLLAVLGIRNDPLPWYTRQGLVNAVLLGQPGHLFVAGWFLLSLFLAIAMFCACAKIAEKMGLSDWTAVTILLPMTMLCIWYGQMNGKYKGYEIINLLLARNVVGTFFVYCGYAARNSRIKIYGHRSAILAGLFLFQFSMTRTFPEKIGFNIELNSYNSVWMPFLTSFCGIAFVFTLSSMLESVSKKDWLVRIGDNSLHVMAMHVAVFQLINIILCLWYGYSFDAISNDQALVINWPMTWPAYVFLGLSIPVLIIEIYRRFASAMFPSRRSKVSTG</sequence>
<reference evidence="3" key="1">
    <citation type="submission" date="2016-10" db="EMBL/GenBank/DDBJ databases">
        <authorList>
            <person name="Varghese N."/>
            <person name="Submissions S."/>
        </authorList>
    </citation>
    <scope>NUCLEOTIDE SEQUENCE [LARGE SCALE GENOMIC DNA]</scope>
    <source>
        <strain evidence="3">YR281</strain>
    </source>
</reference>
<feature type="transmembrane region" description="Helical" evidence="1">
    <location>
        <begin position="129"/>
        <end position="149"/>
    </location>
</feature>
<accession>A0A7Z7B8W2</accession>
<proteinExistence type="predicted"/>
<organism evidence="3 4">
    <name type="scientific">Paraburkholderia steynii</name>
    <dbReference type="NCBI Taxonomy" id="1245441"/>
    <lineage>
        <taxon>Bacteria</taxon>
        <taxon>Pseudomonadati</taxon>
        <taxon>Pseudomonadota</taxon>
        <taxon>Betaproteobacteria</taxon>
        <taxon>Burkholderiales</taxon>
        <taxon>Burkholderiaceae</taxon>
        <taxon>Paraburkholderia</taxon>
    </lineage>
</organism>
<keyword evidence="1" id="KW-0812">Transmembrane</keyword>
<feature type="transmembrane region" description="Helical" evidence="1">
    <location>
        <begin position="161"/>
        <end position="178"/>
    </location>
</feature>
<feature type="transmembrane region" description="Helical" evidence="1">
    <location>
        <begin position="293"/>
        <end position="315"/>
    </location>
</feature>
<protein>
    <submittedName>
        <fullName evidence="3">Fucose 4-O-acetylase</fullName>
    </submittedName>
</protein>
<feature type="transmembrane region" description="Helical" evidence="1">
    <location>
        <begin position="335"/>
        <end position="353"/>
    </location>
</feature>
<keyword evidence="1" id="KW-1133">Transmembrane helix</keyword>
<feature type="transmembrane region" description="Helical" evidence="1">
    <location>
        <begin position="217"/>
        <end position="235"/>
    </location>
</feature>